<dbReference type="EMBL" id="VSWD01000012">
    <property type="protein sequence ID" value="KAK3085907.1"/>
    <property type="molecule type" value="Genomic_DNA"/>
</dbReference>
<comment type="caution">
    <text evidence="1">The sequence shown here is derived from an EMBL/GenBank/DDBJ whole genome shotgun (WGS) entry which is preliminary data.</text>
</comment>
<keyword evidence="2" id="KW-1185">Reference proteome</keyword>
<protein>
    <submittedName>
        <fullName evidence="1">Uncharacterized protein</fullName>
    </submittedName>
</protein>
<dbReference type="Proteomes" id="UP001186944">
    <property type="component" value="Unassembled WGS sequence"/>
</dbReference>
<evidence type="ECO:0000313" key="2">
    <source>
        <dbReference type="Proteomes" id="UP001186944"/>
    </source>
</evidence>
<gene>
    <name evidence="1" type="ORF">FSP39_010323</name>
</gene>
<sequence length="168" mass="19050">SIESLERKDKIIINQSVIKGYHQFKIKPLHSCNFSLPVEREYTNITDTHACLVWIPEKVPENKLNLVTDEKRYLTLKDIVGLPCGHVPRGLAPAFRITLDKGGQIMAEATQEPRPSFPPWPEQLESGGGIVIPCKYIIDKVDVEFALNIIHEHLVKMPEKSVMEVQTI</sequence>
<reference evidence="1" key="1">
    <citation type="submission" date="2019-08" db="EMBL/GenBank/DDBJ databases">
        <title>The improved chromosome-level genome for the pearl oyster Pinctada fucata martensii using PacBio sequencing and Hi-C.</title>
        <authorList>
            <person name="Zheng Z."/>
        </authorList>
    </citation>
    <scope>NUCLEOTIDE SEQUENCE</scope>
    <source>
        <strain evidence="1">ZZ-2019</strain>
        <tissue evidence="1">Adductor muscle</tissue>
    </source>
</reference>
<dbReference type="AlphaFoldDB" id="A0AA88XIK3"/>
<accession>A0AA88XIK3</accession>
<evidence type="ECO:0000313" key="1">
    <source>
        <dbReference type="EMBL" id="KAK3085907.1"/>
    </source>
</evidence>
<organism evidence="1 2">
    <name type="scientific">Pinctada imbricata</name>
    <name type="common">Atlantic pearl-oyster</name>
    <name type="synonym">Pinctada martensii</name>
    <dbReference type="NCBI Taxonomy" id="66713"/>
    <lineage>
        <taxon>Eukaryota</taxon>
        <taxon>Metazoa</taxon>
        <taxon>Spiralia</taxon>
        <taxon>Lophotrochozoa</taxon>
        <taxon>Mollusca</taxon>
        <taxon>Bivalvia</taxon>
        <taxon>Autobranchia</taxon>
        <taxon>Pteriomorphia</taxon>
        <taxon>Pterioida</taxon>
        <taxon>Pterioidea</taxon>
        <taxon>Pteriidae</taxon>
        <taxon>Pinctada</taxon>
    </lineage>
</organism>
<name>A0AA88XIK3_PINIB</name>
<feature type="non-terminal residue" evidence="1">
    <location>
        <position position="1"/>
    </location>
</feature>
<proteinExistence type="predicted"/>